<name>A0AAW0CAB7_9AGAR</name>
<evidence type="ECO:0000313" key="2">
    <source>
        <dbReference type="Proteomes" id="UP001362999"/>
    </source>
</evidence>
<gene>
    <name evidence="1" type="ORF">R3P38DRAFT_2771870</name>
</gene>
<accession>A0AAW0CAB7</accession>
<dbReference type="EMBL" id="JAWWNJ010000020">
    <property type="protein sequence ID" value="KAK7034795.1"/>
    <property type="molecule type" value="Genomic_DNA"/>
</dbReference>
<dbReference type="Proteomes" id="UP001362999">
    <property type="component" value="Unassembled WGS sequence"/>
</dbReference>
<sequence length="161" mass="18463">MNNLVEGIHSIRAVRYLTDEFCRSINNGSEKFNALFAKVTKPARAVGVYLPNTMRMSHPMLLSPLLPTPVLSVNSDDIRELEKIVHTLQRNRFPIGHGRRERGESENTLCRMRATHAYCRTWTEVQQSNANTVPNWVEQRSNCDATRVRRERELSKAGSNQ</sequence>
<organism evidence="1 2">
    <name type="scientific">Favolaschia claudopus</name>
    <dbReference type="NCBI Taxonomy" id="2862362"/>
    <lineage>
        <taxon>Eukaryota</taxon>
        <taxon>Fungi</taxon>
        <taxon>Dikarya</taxon>
        <taxon>Basidiomycota</taxon>
        <taxon>Agaricomycotina</taxon>
        <taxon>Agaricomycetes</taxon>
        <taxon>Agaricomycetidae</taxon>
        <taxon>Agaricales</taxon>
        <taxon>Marasmiineae</taxon>
        <taxon>Mycenaceae</taxon>
        <taxon>Favolaschia</taxon>
    </lineage>
</organism>
<keyword evidence="2" id="KW-1185">Reference proteome</keyword>
<protein>
    <submittedName>
        <fullName evidence="1">Uncharacterized protein</fullName>
    </submittedName>
</protein>
<evidence type="ECO:0000313" key="1">
    <source>
        <dbReference type="EMBL" id="KAK7034795.1"/>
    </source>
</evidence>
<dbReference type="AlphaFoldDB" id="A0AAW0CAB7"/>
<reference evidence="1 2" key="1">
    <citation type="journal article" date="2024" name="J Genomics">
        <title>Draft genome sequencing and assembly of Favolaschia claudopus CIRM-BRFM 2984 isolated from oak limbs.</title>
        <authorList>
            <person name="Navarro D."/>
            <person name="Drula E."/>
            <person name="Chaduli D."/>
            <person name="Cazenave R."/>
            <person name="Ahrendt S."/>
            <person name="Wang J."/>
            <person name="Lipzen A."/>
            <person name="Daum C."/>
            <person name="Barry K."/>
            <person name="Grigoriev I.V."/>
            <person name="Favel A."/>
            <person name="Rosso M.N."/>
            <person name="Martin F."/>
        </authorList>
    </citation>
    <scope>NUCLEOTIDE SEQUENCE [LARGE SCALE GENOMIC DNA]</scope>
    <source>
        <strain evidence="1 2">CIRM-BRFM 2984</strain>
    </source>
</reference>
<comment type="caution">
    <text evidence="1">The sequence shown here is derived from an EMBL/GenBank/DDBJ whole genome shotgun (WGS) entry which is preliminary data.</text>
</comment>
<proteinExistence type="predicted"/>